<dbReference type="SUPFAM" id="SSF55073">
    <property type="entry name" value="Nucleotide cyclase"/>
    <property type="match status" value="1"/>
</dbReference>
<dbReference type="Pfam" id="PF00211">
    <property type="entry name" value="Guanylate_cyc"/>
    <property type="match status" value="1"/>
</dbReference>
<dbReference type="KEGG" id="pht:BLM14_16190"/>
<feature type="transmembrane region" description="Helical" evidence="1">
    <location>
        <begin position="26"/>
        <end position="48"/>
    </location>
</feature>
<dbReference type="PROSITE" id="PS50125">
    <property type="entry name" value="GUANYLATE_CYCLASE_2"/>
    <property type="match status" value="1"/>
</dbReference>
<dbReference type="Gene3D" id="3.30.70.1230">
    <property type="entry name" value="Nucleotide cyclase"/>
    <property type="match status" value="1"/>
</dbReference>
<name>A0A2N9VUG7_9HYPH</name>
<organism evidence="3 4">
    <name type="scientific">Phyllobacterium zundukense</name>
    <dbReference type="NCBI Taxonomy" id="1867719"/>
    <lineage>
        <taxon>Bacteria</taxon>
        <taxon>Pseudomonadati</taxon>
        <taxon>Pseudomonadota</taxon>
        <taxon>Alphaproteobacteria</taxon>
        <taxon>Hyphomicrobiales</taxon>
        <taxon>Phyllobacteriaceae</taxon>
        <taxon>Phyllobacterium</taxon>
    </lineage>
</organism>
<feature type="domain" description="Guanylate cyclase" evidence="2">
    <location>
        <begin position="262"/>
        <end position="389"/>
    </location>
</feature>
<evidence type="ECO:0000256" key="1">
    <source>
        <dbReference type="SAM" id="Phobius"/>
    </source>
</evidence>
<reference evidence="4" key="1">
    <citation type="journal article" date="2017" name="Int J Environ Stud">
        <title>Does the Miocene-Pliocene relict legume Oxytropis triphylla form nitrogen-fixing nodules with a combination of bacterial strains?</title>
        <authorList>
            <person name="Safronova V."/>
            <person name="Belimov A."/>
            <person name="Sazanova A."/>
            <person name="Kuznetsova I."/>
            <person name="Popova J."/>
            <person name="Andronov E."/>
            <person name="Verkhozina A."/>
            <person name="Tikhonovich I."/>
        </authorList>
    </citation>
    <scope>NUCLEOTIDE SEQUENCE [LARGE SCALE GENOMIC DNA]</scope>
    <source>
        <strain evidence="4">Tri-38</strain>
    </source>
</reference>
<keyword evidence="1" id="KW-0472">Membrane</keyword>
<dbReference type="PANTHER" id="PTHR43081">
    <property type="entry name" value="ADENYLATE CYCLASE, TERMINAL-DIFFERENTIATION SPECIFIC-RELATED"/>
    <property type="match status" value="1"/>
</dbReference>
<dbReference type="SMART" id="SM00044">
    <property type="entry name" value="CYCc"/>
    <property type="match status" value="1"/>
</dbReference>
<evidence type="ECO:0000313" key="3">
    <source>
        <dbReference type="EMBL" id="PIO43135.1"/>
    </source>
</evidence>
<dbReference type="PANTHER" id="PTHR43081:SF1">
    <property type="entry name" value="ADENYLATE CYCLASE, TERMINAL-DIFFERENTIATION SPECIFIC"/>
    <property type="match status" value="1"/>
</dbReference>
<dbReference type="AlphaFoldDB" id="A0A2N9VUG7"/>
<dbReference type="CDD" id="cd07302">
    <property type="entry name" value="CHD"/>
    <property type="match status" value="1"/>
</dbReference>
<gene>
    <name evidence="3" type="ORF">B5P45_21905</name>
</gene>
<feature type="transmembrane region" description="Helical" evidence="1">
    <location>
        <begin position="54"/>
        <end position="74"/>
    </location>
</feature>
<sequence>MPNLTRLDLHQTSASAALADAERNGFWLAVIGRSCALVAIAFFYLAIYGYPNNVYVAGAILVTAAIGLIPLRLVNSRYERMARFVLFAFDAAAASAILAFAPLSSGDNVPQNLVFLSSRTEYYYVILATSILALSPALVIWTGLCAVIGLAGATTWIMLGMERIVSLGDLPASPSRADVLEVILSPDFLGIPVRMIEGVVIGLVTCIAALAVHRARNVVRANAAAEAERTRIQRIFGRYVPPQVAEQLIQAGQLAPQQRAATILFADIEGFTRLSETLSPPRVIGMLNSFFSAATSIVDDRGGVVVNYISDALIAAFNAPLPAEDHPARAVDAARDLLYLVSGREFDGHRIRLRIGIATGPVAAGTVGGEERHTYTLYGDTVNLAQRLERLNKEFDTDCLISGPTFEAARSNCGDAVAMGSVQVRGRESAVEVFALSGQSRR</sequence>
<protein>
    <submittedName>
        <fullName evidence="3">Adenylate/guanylate cyclase domain-containing protein</fullName>
    </submittedName>
</protein>
<dbReference type="GO" id="GO:0009190">
    <property type="term" value="P:cyclic nucleotide biosynthetic process"/>
    <property type="evidence" value="ECO:0007669"/>
    <property type="project" value="InterPro"/>
</dbReference>
<feature type="transmembrane region" description="Helical" evidence="1">
    <location>
        <begin position="81"/>
        <end position="103"/>
    </location>
</feature>
<keyword evidence="1" id="KW-1133">Transmembrane helix</keyword>
<comment type="caution">
    <text evidence="3">The sequence shown here is derived from an EMBL/GenBank/DDBJ whole genome shotgun (WGS) entry which is preliminary data.</text>
</comment>
<dbReference type="InterPro" id="IPR029787">
    <property type="entry name" value="Nucleotide_cyclase"/>
</dbReference>
<proteinExistence type="predicted"/>
<feature type="transmembrane region" description="Helical" evidence="1">
    <location>
        <begin position="123"/>
        <end position="153"/>
    </location>
</feature>
<evidence type="ECO:0000313" key="4">
    <source>
        <dbReference type="Proteomes" id="UP000232163"/>
    </source>
</evidence>
<keyword evidence="4" id="KW-1185">Reference proteome</keyword>
<dbReference type="InterPro" id="IPR001054">
    <property type="entry name" value="A/G_cyclase"/>
</dbReference>
<dbReference type="Proteomes" id="UP000232163">
    <property type="component" value="Unassembled WGS sequence"/>
</dbReference>
<accession>A0A2N9VUG7</accession>
<dbReference type="GO" id="GO:0004016">
    <property type="term" value="F:adenylate cyclase activity"/>
    <property type="evidence" value="ECO:0007669"/>
    <property type="project" value="UniProtKB-ARBA"/>
</dbReference>
<dbReference type="EMBL" id="MZMT01000049">
    <property type="protein sequence ID" value="PIO43135.1"/>
    <property type="molecule type" value="Genomic_DNA"/>
</dbReference>
<evidence type="ECO:0000259" key="2">
    <source>
        <dbReference type="PROSITE" id="PS50125"/>
    </source>
</evidence>
<keyword evidence="1" id="KW-0812">Transmembrane</keyword>
<dbReference type="GO" id="GO:0035556">
    <property type="term" value="P:intracellular signal transduction"/>
    <property type="evidence" value="ECO:0007669"/>
    <property type="project" value="InterPro"/>
</dbReference>
<dbReference type="InterPro" id="IPR050697">
    <property type="entry name" value="Adenylyl/Guanylyl_Cyclase_3/4"/>
</dbReference>